<dbReference type="PROSITE" id="PS00143">
    <property type="entry name" value="INSULINASE"/>
    <property type="match status" value="1"/>
</dbReference>
<proteinExistence type="inferred from homology"/>
<dbReference type="Gene3D" id="3.30.830.10">
    <property type="entry name" value="Metalloenzyme, LuxS/M16 peptidase-like"/>
    <property type="match status" value="2"/>
</dbReference>
<dbReference type="SUPFAM" id="SSF63411">
    <property type="entry name" value="LuxS/MPP-like metallohydrolase"/>
    <property type="match status" value="2"/>
</dbReference>
<gene>
    <name evidence="7" type="ORF">Ga0061067_103360</name>
</gene>
<evidence type="ECO:0000256" key="3">
    <source>
        <dbReference type="ARBA" id="ARBA00023049"/>
    </source>
</evidence>
<dbReference type="Proteomes" id="UP000183900">
    <property type="component" value="Unassembled WGS sequence"/>
</dbReference>
<dbReference type="GO" id="GO:0046872">
    <property type="term" value="F:metal ion binding"/>
    <property type="evidence" value="ECO:0007669"/>
    <property type="project" value="InterPro"/>
</dbReference>
<feature type="domain" description="Peptidase M16 C-terminal" evidence="6">
    <location>
        <begin position="166"/>
        <end position="337"/>
    </location>
</feature>
<dbReference type="OrthoDB" id="9811314at2"/>
<dbReference type="FunFam" id="3.30.830.10:FF:000008">
    <property type="entry name" value="Mitochondrial-processing peptidase subunit beta"/>
    <property type="match status" value="1"/>
</dbReference>
<dbReference type="InterPro" id="IPR007863">
    <property type="entry name" value="Peptidase_M16_C"/>
</dbReference>
<evidence type="ECO:0000256" key="2">
    <source>
        <dbReference type="ARBA" id="ARBA00007261"/>
    </source>
</evidence>
<dbReference type="RefSeq" id="WP_055455127.1">
    <property type="nucleotide sequence ID" value="NZ_CYHE01000003.1"/>
</dbReference>
<keyword evidence="3" id="KW-0482">Metalloprotease</keyword>
<evidence type="ECO:0000256" key="4">
    <source>
        <dbReference type="RuleBase" id="RU004447"/>
    </source>
</evidence>
<dbReference type="AlphaFoldDB" id="A0A0K6HVK0"/>
<dbReference type="InterPro" id="IPR011765">
    <property type="entry name" value="Pept_M16_N"/>
</dbReference>
<comment type="similarity">
    <text evidence="2 4">Belongs to the peptidase M16 family.</text>
</comment>
<comment type="cofactor">
    <cofactor evidence="1">
        <name>Zn(2+)</name>
        <dbReference type="ChEBI" id="CHEBI:29105"/>
    </cofactor>
</comment>
<reference evidence="8" key="1">
    <citation type="submission" date="2015-08" db="EMBL/GenBank/DDBJ databases">
        <authorList>
            <person name="Varghese N."/>
        </authorList>
    </citation>
    <scope>NUCLEOTIDE SEQUENCE [LARGE SCALE GENOMIC DNA]</scope>
    <source>
        <strain evidence="8">DSM 23407</strain>
    </source>
</reference>
<evidence type="ECO:0000259" key="5">
    <source>
        <dbReference type="Pfam" id="PF00675"/>
    </source>
</evidence>
<dbReference type="Pfam" id="PF00675">
    <property type="entry name" value="Peptidase_M16"/>
    <property type="match status" value="1"/>
</dbReference>
<dbReference type="InterPro" id="IPR050361">
    <property type="entry name" value="MPP/UQCRC_Complex"/>
</dbReference>
<keyword evidence="3" id="KW-0645">Protease</keyword>
<name>A0A0K6HVK0_9HYPH</name>
<keyword evidence="8" id="KW-1185">Reference proteome</keyword>
<accession>A0A0K6HVK0</accession>
<dbReference type="Pfam" id="PF05193">
    <property type="entry name" value="Peptidase_M16_C"/>
    <property type="match status" value="1"/>
</dbReference>
<dbReference type="InterPro" id="IPR011249">
    <property type="entry name" value="Metalloenz_LuxS/M16"/>
</dbReference>
<evidence type="ECO:0000259" key="6">
    <source>
        <dbReference type="Pfam" id="PF05193"/>
    </source>
</evidence>
<dbReference type="InterPro" id="IPR001431">
    <property type="entry name" value="Pept_M16_Zn_BS"/>
</dbReference>
<dbReference type="PANTHER" id="PTHR11851:SF49">
    <property type="entry name" value="MITOCHONDRIAL-PROCESSING PEPTIDASE SUBUNIT ALPHA"/>
    <property type="match status" value="1"/>
</dbReference>
<keyword evidence="3" id="KW-0378">Hydrolase</keyword>
<dbReference type="PANTHER" id="PTHR11851">
    <property type="entry name" value="METALLOPROTEASE"/>
    <property type="match status" value="1"/>
</dbReference>
<sequence>MEVRTTRLANGLTVITDRMPSLRTAALGVWVRTGSRAEAPEQNGITHLLEHMAFKGTATRSARQIAEEIEAVGGELNASTSVEHTNYYARVLAEDVPLAANLLADILKNSVFDAEELAREQHVILQEIGASLDSPDDQAFDLFQSTAWPGQPLGRPILGTPETLMSFDRDSLTQYLANRYRAPDMVLSAAGAVDHDELVRIAEDQFSSFSAEPAAPVGEATYAGGEGRLEKELMEAQILLGFKGQSYASPDYYASQILASVLGGGMSSRLFQEVRETRGLCYAIYAFHWAFNDTGLFGLHAATGEENLEELMPVILGELERAGSDISEDEVARARAQIRAGLMMALESPAARAGQIARQMLIHGRTLSLEEVSQRINAVTAESVRRVASDIFTSSRPTLTGLGPIGKMMTLDEVQLRLSGPMPRRAFA</sequence>
<evidence type="ECO:0000256" key="1">
    <source>
        <dbReference type="ARBA" id="ARBA00001947"/>
    </source>
</evidence>
<evidence type="ECO:0000313" key="8">
    <source>
        <dbReference type="Proteomes" id="UP000183900"/>
    </source>
</evidence>
<feature type="domain" description="Peptidase M16 N-terminal" evidence="5">
    <location>
        <begin position="14"/>
        <end position="160"/>
    </location>
</feature>
<dbReference type="GO" id="GO:0004222">
    <property type="term" value="F:metalloendopeptidase activity"/>
    <property type="evidence" value="ECO:0007669"/>
    <property type="project" value="InterPro"/>
</dbReference>
<evidence type="ECO:0000313" key="7">
    <source>
        <dbReference type="EMBL" id="CUA94920.1"/>
    </source>
</evidence>
<protein>
    <submittedName>
        <fullName evidence="7">Predicted Zn-dependent peptidase</fullName>
    </submittedName>
</protein>
<organism evidence="7 8">
    <name type="scientific">Pannonibacter indicus</name>
    <dbReference type="NCBI Taxonomy" id="466044"/>
    <lineage>
        <taxon>Bacteria</taxon>
        <taxon>Pseudomonadati</taxon>
        <taxon>Pseudomonadota</taxon>
        <taxon>Alphaproteobacteria</taxon>
        <taxon>Hyphomicrobiales</taxon>
        <taxon>Stappiaceae</taxon>
        <taxon>Pannonibacter</taxon>
    </lineage>
</organism>
<dbReference type="EMBL" id="CYHE01000003">
    <property type="protein sequence ID" value="CUA94920.1"/>
    <property type="molecule type" value="Genomic_DNA"/>
</dbReference>
<dbReference type="GO" id="GO:0006508">
    <property type="term" value="P:proteolysis"/>
    <property type="evidence" value="ECO:0007669"/>
    <property type="project" value="InterPro"/>
</dbReference>